<dbReference type="InterPro" id="IPR009071">
    <property type="entry name" value="HMG_box_dom"/>
</dbReference>
<dbReference type="CDD" id="cd01390">
    <property type="entry name" value="HMG-box_NHP6-like"/>
    <property type="match status" value="1"/>
</dbReference>
<evidence type="ECO:0000256" key="3">
    <source>
        <dbReference type="ARBA" id="ARBA00043963"/>
    </source>
</evidence>
<feature type="domain" description="HMG box" evidence="7">
    <location>
        <begin position="262"/>
        <end position="330"/>
    </location>
</feature>
<keyword evidence="1 5" id="KW-0238">DNA-binding</keyword>
<comment type="caution">
    <text evidence="8">The sequence shown here is derived from an EMBL/GenBank/DDBJ whole genome shotgun (WGS) entry which is preliminary data.</text>
</comment>
<keyword evidence="2 5" id="KW-0539">Nucleus</keyword>
<organism evidence="8 9">
    <name type="scientific">Lentinula edodes</name>
    <name type="common">Shiitake mushroom</name>
    <name type="synonym">Lentinus edodes</name>
    <dbReference type="NCBI Taxonomy" id="5353"/>
    <lineage>
        <taxon>Eukaryota</taxon>
        <taxon>Fungi</taxon>
        <taxon>Dikarya</taxon>
        <taxon>Basidiomycota</taxon>
        <taxon>Agaricomycotina</taxon>
        <taxon>Agaricomycetes</taxon>
        <taxon>Agaricomycetidae</taxon>
        <taxon>Agaricales</taxon>
        <taxon>Marasmiineae</taxon>
        <taxon>Omphalotaceae</taxon>
        <taxon>Lentinula</taxon>
    </lineage>
</organism>
<feature type="DNA-binding region" description="HMG box" evidence="5">
    <location>
        <begin position="262"/>
        <end position="330"/>
    </location>
</feature>
<evidence type="ECO:0000256" key="2">
    <source>
        <dbReference type="ARBA" id="ARBA00023242"/>
    </source>
</evidence>
<dbReference type="PANTHER" id="PTHR48112:SF22">
    <property type="entry name" value="MITOCHONDRIAL TRANSCRIPTION FACTOR A, ISOFORM B"/>
    <property type="match status" value="1"/>
</dbReference>
<evidence type="ECO:0000313" key="8">
    <source>
        <dbReference type="EMBL" id="GAW00417.1"/>
    </source>
</evidence>
<evidence type="ECO:0000259" key="7">
    <source>
        <dbReference type="PROSITE" id="PS50118"/>
    </source>
</evidence>
<dbReference type="GO" id="GO:0005634">
    <property type="term" value="C:nucleus"/>
    <property type="evidence" value="ECO:0007669"/>
    <property type="project" value="UniProtKB-UniRule"/>
</dbReference>
<feature type="region of interest" description="Disordered" evidence="6">
    <location>
        <begin position="238"/>
        <end position="262"/>
    </location>
</feature>
<sequence>MEISDYFSALGYLLTHATSSASFTQAIHLLSCYAEWCRVSSSVLNINTPTVVQMLFDDPNSCKSASFHTLDQYGYGNKLKFSLASSISAGKGEGREDVRAKRITALQSVWTHPLLYPSPVQRAHASAGIGYGRSPIEPSAELFGTPWGHCGESVSFPSMHKSITLGRPLGTLALNVKAMTCVIPGTNIVPVYAMPLLTSLADMVEILKISGRASQISLLLNFPFFLVSPFLAMPKETTKSKRKVAEKSEKGSRKAKKDPKAPKRALSAYMFFSQDWRERIKAENPDAGFGEVGKLLGAKWKELEDEEKKPYVEQAARDKERAEEEKTATNKRMVLLVVVVARMQKRTRSNPIVHSLDTL</sequence>
<dbReference type="AlphaFoldDB" id="A0A1Q3DZH2"/>
<gene>
    <name evidence="8" type="ORF">LENED_001934</name>
</gene>
<dbReference type="STRING" id="5353.A0A1Q3DZH2"/>
<dbReference type="SUPFAM" id="SSF47095">
    <property type="entry name" value="HMG-box"/>
    <property type="match status" value="1"/>
</dbReference>
<feature type="compositionally biased region" description="Basic and acidic residues" evidence="6">
    <location>
        <begin position="238"/>
        <end position="252"/>
    </location>
</feature>
<dbReference type="FunFam" id="1.10.30.10:FF:000016">
    <property type="entry name" value="FACT complex subunit SSRP1"/>
    <property type="match status" value="1"/>
</dbReference>
<dbReference type="InterPro" id="IPR036910">
    <property type="entry name" value="HMG_box_dom_sf"/>
</dbReference>
<evidence type="ECO:0000256" key="4">
    <source>
        <dbReference type="ARBA" id="ARBA00064996"/>
    </source>
</evidence>
<protein>
    <submittedName>
        <fullName evidence="8">HMG-box</fullName>
    </submittedName>
</protein>
<dbReference type="PANTHER" id="PTHR48112">
    <property type="entry name" value="HIGH MOBILITY GROUP PROTEIN DSP1"/>
    <property type="match status" value="1"/>
</dbReference>
<evidence type="ECO:0000256" key="6">
    <source>
        <dbReference type="SAM" id="MobiDB-lite"/>
    </source>
</evidence>
<dbReference type="InterPro" id="IPR050342">
    <property type="entry name" value="HMGB"/>
</dbReference>
<keyword evidence="9" id="KW-1185">Reference proteome</keyword>
<reference evidence="8 9" key="1">
    <citation type="submission" date="2016-08" db="EMBL/GenBank/DDBJ databases">
        <authorList>
            <consortium name="Lentinula edodes genome sequencing consortium"/>
            <person name="Sakamoto Y."/>
            <person name="Nakade K."/>
            <person name="Sato S."/>
            <person name="Yoshida Y."/>
            <person name="Miyazaki K."/>
            <person name="Natsume S."/>
            <person name="Konno N."/>
        </authorList>
    </citation>
    <scope>NUCLEOTIDE SEQUENCE [LARGE SCALE GENOMIC DNA]</scope>
    <source>
        <strain evidence="8 9">NBRC 111202</strain>
    </source>
</reference>
<accession>A0A1Q3DZH2</accession>
<dbReference type="SMART" id="SM00398">
    <property type="entry name" value="HMG"/>
    <property type="match status" value="1"/>
</dbReference>
<dbReference type="Gene3D" id="1.10.30.10">
    <property type="entry name" value="High mobility group box domain"/>
    <property type="match status" value="1"/>
</dbReference>
<reference evidence="8 9" key="2">
    <citation type="submission" date="2017-02" db="EMBL/GenBank/DDBJ databases">
        <title>A genome survey and senescence transcriptome analysis in Lentinula edodes.</title>
        <authorList>
            <person name="Sakamoto Y."/>
            <person name="Nakade K."/>
            <person name="Sato S."/>
            <person name="Yoshida Y."/>
            <person name="Miyazaki K."/>
            <person name="Natsume S."/>
            <person name="Konno N."/>
        </authorList>
    </citation>
    <scope>NUCLEOTIDE SEQUENCE [LARGE SCALE GENOMIC DNA]</scope>
    <source>
        <strain evidence="8 9">NBRC 111202</strain>
    </source>
</reference>
<evidence type="ECO:0000313" key="9">
    <source>
        <dbReference type="Proteomes" id="UP000188533"/>
    </source>
</evidence>
<comment type="similarity">
    <text evidence="3">Belongs to the NHP6 family.</text>
</comment>
<evidence type="ECO:0000256" key="5">
    <source>
        <dbReference type="PROSITE-ProRule" id="PRU00267"/>
    </source>
</evidence>
<comment type="subunit">
    <text evidence="4">Weakly associates with the stable SPT16-POB3 heterodimer to form the FACT complex.</text>
</comment>
<name>A0A1Q3DZH2_LENED</name>
<dbReference type="Pfam" id="PF00505">
    <property type="entry name" value="HMG_box"/>
    <property type="match status" value="1"/>
</dbReference>
<dbReference type="GO" id="GO:0003677">
    <property type="term" value="F:DNA binding"/>
    <property type="evidence" value="ECO:0007669"/>
    <property type="project" value="UniProtKB-UniRule"/>
</dbReference>
<dbReference type="EMBL" id="BDGU01000030">
    <property type="protein sequence ID" value="GAW00417.1"/>
    <property type="molecule type" value="Genomic_DNA"/>
</dbReference>
<dbReference type="PROSITE" id="PS50118">
    <property type="entry name" value="HMG_BOX_2"/>
    <property type="match status" value="1"/>
</dbReference>
<dbReference type="Proteomes" id="UP000188533">
    <property type="component" value="Unassembled WGS sequence"/>
</dbReference>
<dbReference type="PRINTS" id="PR00886">
    <property type="entry name" value="HIGHMOBLTY12"/>
</dbReference>
<evidence type="ECO:0000256" key="1">
    <source>
        <dbReference type="ARBA" id="ARBA00023125"/>
    </source>
</evidence>
<proteinExistence type="inferred from homology"/>